<feature type="domain" description="PPIase FKBP-type" evidence="5">
    <location>
        <begin position="122"/>
        <end position="205"/>
    </location>
</feature>
<dbReference type="EMBL" id="BGPR01007160">
    <property type="protein sequence ID" value="GBN24727.1"/>
    <property type="molecule type" value="Genomic_DNA"/>
</dbReference>
<dbReference type="GO" id="GO:0044183">
    <property type="term" value="F:protein folding chaperone"/>
    <property type="evidence" value="ECO:0007669"/>
    <property type="project" value="TreeGrafter"/>
</dbReference>
<evidence type="ECO:0000256" key="1">
    <source>
        <dbReference type="ARBA" id="ARBA00022737"/>
    </source>
</evidence>
<dbReference type="PANTHER" id="PTHR46512:SF1">
    <property type="entry name" value="PEPTIDYLPROLYL ISOMERASE"/>
    <property type="match status" value="1"/>
</dbReference>
<sequence length="223" mass="24850">MSESKQSSELLDEETIENSKNQFSDKINCKTPENFTESSDISSNESRLENSTNIPKSTESFQTGDAAENGTKSEIPDLNSVELTNSKDVDNDDEWIDITGSGNFMKKIIEKGLGPDTRPQRGDRVTADISFYVNGTLFEEHHDVKVIVGDLDMMQGIDMVLCLIEKKEKSKVIIPSKLAYGSKGRLPEVLPDSEIECDLEVKEVESLDLDNFSLSEKLKLGYV</sequence>
<dbReference type="InterPro" id="IPR001179">
    <property type="entry name" value="PPIase_FKBP_dom"/>
</dbReference>
<dbReference type="Proteomes" id="UP000499080">
    <property type="component" value="Unassembled WGS sequence"/>
</dbReference>
<keyword evidence="3" id="KW-0697">Rotamase</keyword>
<keyword evidence="7" id="KW-1185">Reference proteome</keyword>
<name>A0A4Y2MG54_ARAVE</name>
<dbReference type="Pfam" id="PF00254">
    <property type="entry name" value="FKBP_C"/>
    <property type="match status" value="1"/>
</dbReference>
<keyword evidence="1" id="KW-0677">Repeat</keyword>
<evidence type="ECO:0000313" key="7">
    <source>
        <dbReference type="Proteomes" id="UP000499080"/>
    </source>
</evidence>
<dbReference type="GO" id="GO:0005829">
    <property type="term" value="C:cytosol"/>
    <property type="evidence" value="ECO:0007669"/>
    <property type="project" value="TreeGrafter"/>
</dbReference>
<evidence type="ECO:0000256" key="2">
    <source>
        <dbReference type="ARBA" id="ARBA00022803"/>
    </source>
</evidence>
<dbReference type="EC" id="5.2.1.8" evidence="3"/>
<dbReference type="GO" id="GO:0005740">
    <property type="term" value="C:mitochondrial envelope"/>
    <property type="evidence" value="ECO:0007669"/>
    <property type="project" value="TreeGrafter"/>
</dbReference>
<dbReference type="GO" id="GO:0012505">
    <property type="term" value="C:endomembrane system"/>
    <property type="evidence" value="ECO:0007669"/>
    <property type="project" value="TreeGrafter"/>
</dbReference>
<dbReference type="AlphaFoldDB" id="A0A4Y2MG54"/>
<keyword evidence="2" id="KW-0802">TPR repeat</keyword>
<comment type="caution">
    <text evidence="6">The sequence shown here is derived from an EMBL/GenBank/DDBJ whole genome shotgun (WGS) entry which is preliminary data.</text>
</comment>
<evidence type="ECO:0000259" key="5">
    <source>
        <dbReference type="PROSITE" id="PS50059"/>
    </source>
</evidence>
<feature type="region of interest" description="Disordered" evidence="4">
    <location>
        <begin position="1"/>
        <end position="86"/>
    </location>
</feature>
<organism evidence="6 7">
    <name type="scientific">Araneus ventricosus</name>
    <name type="common">Orbweaver spider</name>
    <name type="synonym">Epeira ventricosa</name>
    <dbReference type="NCBI Taxonomy" id="182803"/>
    <lineage>
        <taxon>Eukaryota</taxon>
        <taxon>Metazoa</taxon>
        <taxon>Ecdysozoa</taxon>
        <taxon>Arthropoda</taxon>
        <taxon>Chelicerata</taxon>
        <taxon>Arachnida</taxon>
        <taxon>Araneae</taxon>
        <taxon>Araneomorphae</taxon>
        <taxon>Entelegynae</taxon>
        <taxon>Araneoidea</taxon>
        <taxon>Araneidae</taxon>
        <taxon>Araneus</taxon>
    </lineage>
</organism>
<keyword evidence="3" id="KW-0413">Isomerase</keyword>
<dbReference type="InterPro" id="IPR046357">
    <property type="entry name" value="PPIase_dom_sf"/>
</dbReference>
<protein>
    <recommendedName>
        <fullName evidence="3">peptidylprolyl isomerase</fullName>
        <ecNumber evidence="3">5.2.1.8</ecNumber>
    </recommendedName>
</protein>
<dbReference type="GO" id="GO:0016020">
    <property type="term" value="C:membrane"/>
    <property type="evidence" value="ECO:0007669"/>
    <property type="project" value="TreeGrafter"/>
</dbReference>
<reference evidence="6 7" key="1">
    <citation type="journal article" date="2019" name="Sci. Rep.">
        <title>Orb-weaving spider Araneus ventricosus genome elucidates the spidroin gene catalogue.</title>
        <authorList>
            <person name="Kono N."/>
            <person name="Nakamura H."/>
            <person name="Ohtoshi R."/>
            <person name="Moran D.A.P."/>
            <person name="Shinohara A."/>
            <person name="Yoshida Y."/>
            <person name="Fujiwara M."/>
            <person name="Mori M."/>
            <person name="Tomita M."/>
            <person name="Arakawa K."/>
        </authorList>
    </citation>
    <scope>NUCLEOTIDE SEQUENCE [LARGE SCALE GENOMIC DNA]</scope>
</reference>
<evidence type="ECO:0000313" key="6">
    <source>
        <dbReference type="EMBL" id="GBN24727.1"/>
    </source>
</evidence>
<dbReference type="GO" id="GO:0003755">
    <property type="term" value="F:peptidyl-prolyl cis-trans isomerase activity"/>
    <property type="evidence" value="ECO:0007669"/>
    <property type="project" value="UniProtKB-KW"/>
</dbReference>
<feature type="compositionally biased region" description="Polar residues" evidence="4">
    <location>
        <begin position="18"/>
        <end position="63"/>
    </location>
</feature>
<gene>
    <name evidence="6" type="ORF">AVEN_38840_1</name>
</gene>
<dbReference type="SUPFAM" id="SSF54534">
    <property type="entry name" value="FKBP-like"/>
    <property type="match status" value="1"/>
</dbReference>
<dbReference type="OrthoDB" id="532682at2759"/>
<evidence type="ECO:0000256" key="3">
    <source>
        <dbReference type="PROSITE-ProRule" id="PRU00277"/>
    </source>
</evidence>
<accession>A0A4Y2MG54</accession>
<dbReference type="Gene3D" id="3.10.50.40">
    <property type="match status" value="1"/>
</dbReference>
<dbReference type="PANTHER" id="PTHR46512">
    <property type="entry name" value="PEPTIDYLPROLYL ISOMERASE"/>
    <property type="match status" value="1"/>
</dbReference>
<comment type="catalytic activity">
    <reaction evidence="3">
        <text>[protein]-peptidylproline (omega=180) = [protein]-peptidylproline (omega=0)</text>
        <dbReference type="Rhea" id="RHEA:16237"/>
        <dbReference type="Rhea" id="RHEA-COMP:10747"/>
        <dbReference type="Rhea" id="RHEA-COMP:10748"/>
        <dbReference type="ChEBI" id="CHEBI:83833"/>
        <dbReference type="ChEBI" id="CHEBI:83834"/>
        <dbReference type="EC" id="5.2.1.8"/>
    </reaction>
</comment>
<proteinExistence type="predicted"/>
<evidence type="ECO:0000256" key="4">
    <source>
        <dbReference type="SAM" id="MobiDB-lite"/>
    </source>
</evidence>
<dbReference type="GO" id="GO:0043066">
    <property type="term" value="P:negative regulation of apoptotic process"/>
    <property type="evidence" value="ECO:0007669"/>
    <property type="project" value="TreeGrafter"/>
</dbReference>
<dbReference type="PROSITE" id="PS50059">
    <property type="entry name" value="FKBP_PPIASE"/>
    <property type="match status" value="1"/>
</dbReference>
<dbReference type="InterPro" id="IPR050754">
    <property type="entry name" value="FKBP4/5/8-like"/>
</dbReference>